<keyword evidence="6" id="KW-0969">Cilium</keyword>
<protein>
    <submittedName>
        <fullName evidence="12">WD_REPEATS_REGION domain-containing protein</fullName>
    </submittedName>
</protein>
<dbReference type="InterPro" id="IPR056159">
    <property type="entry name" value="Beta-prop_IFT121_TULP_N"/>
</dbReference>
<dbReference type="PANTHER" id="PTHR12764:SF5">
    <property type="entry name" value="LD29485P"/>
    <property type="match status" value="1"/>
</dbReference>
<keyword evidence="4 8" id="KW-0853">WD repeat</keyword>
<keyword evidence="7" id="KW-0966">Cell projection</keyword>
<dbReference type="OrthoDB" id="8775810at2759"/>
<dbReference type="InterPro" id="IPR001680">
    <property type="entry name" value="WD40_rpt"/>
</dbReference>
<dbReference type="PROSITE" id="PS50082">
    <property type="entry name" value="WD_REPEATS_2"/>
    <property type="match status" value="1"/>
</dbReference>
<evidence type="ECO:0000256" key="7">
    <source>
        <dbReference type="ARBA" id="ARBA00023273"/>
    </source>
</evidence>
<keyword evidence="3" id="KW-0963">Cytoplasm</keyword>
<dbReference type="InterPro" id="IPR039857">
    <property type="entry name" value="Ift122/121"/>
</dbReference>
<gene>
    <name evidence="10" type="ORF">GPUH_LOCUS18379</name>
</gene>
<feature type="repeat" description="WD" evidence="8">
    <location>
        <begin position="70"/>
        <end position="101"/>
    </location>
</feature>
<evidence type="ECO:0000259" key="9">
    <source>
        <dbReference type="Pfam" id="PF24797"/>
    </source>
</evidence>
<name>A0A183EBN8_9BILA</name>
<keyword evidence="11" id="KW-1185">Reference proteome</keyword>
<dbReference type="EMBL" id="UYRT01086653">
    <property type="protein sequence ID" value="VDN31614.1"/>
    <property type="molecule type" value="Genomic_DNA"/>
</dbReference>
<dbReference type="GO" id="GO:0061512">
    <property type="term" value="P:protein localization to cilium"/>
    <property type="evidence" value="ECO:0007669"/>
    <property type="project" value="TreeGrafter"/>
</dbReference>
<keyword evidence="5" id="KW-0677">Repeat</keyword>
<evidence type="ECO:0000256" key="6">
    <source>
        <dbReference type="ARBA" id="ARBA00023069"/>
    </source>
</evidence>
<dbReference type="GO" id="GO:0005737">
    <property type="term" value="C:cytoplasm"/>
    <property type="evidence" value="ECO:0007669"/>
    <property type="project" value="UniProtKB-SubCell"/>
</dbReference>
<organism evidence="12">
    <name type="scientific">Gongylonema pulchrum</name>
    <dbReference type="NCBI Taxonomy" id="637853"/>
    <lineage>
        <taxon>Eukaryota</taxon>
        <taxon>Metazoa</taxon>
        <taxon>Ecdysozoa</taxon>
        <taxon>Nematoda</taxon>
        <taxon>Chromadorea</taxon>
        <taxon>Rhabditida</taxon>
        <taxon>Spirurina</taxon>
        <taxon>Spiruromorpha</taxon>
        <taxon>Spiruroidea</taxon>
        <taxon>Gongylonematidae</taxon>
        <taxon>Gongylonema</taxon>
    </lineage>
</organism>
<evidence type="ECO:0000313" key="11">
    <source>
        <dbReference type="Proteomes" id="UP000271098"/>
    </source>
</evidence>
<dbReference type="GO" id="GO:0097730">
    <property type="term" value="C:non-motile cilium"/>
    <property type="evidence" value="ECO:0007669"/>
    <property type="project" value="TreeGrafter"/>
</dbReference>
<dbReference type="GO" id="GO:0035721">
    <property type="term" value="P:intraciliary retrograde transport"/>
    <property type="evidence" value="ECO:0007669"/>
    <property type="project" value="TreeGrafter"/>
</dbReference>
<proteinExistence type="predicted"/>
<evidence type="ECO:0000256" key="8">
    <source>
        <dbReference type="PROSITE-ProRule" id="PRU00221"/>
    </source>
</evidence>
<evidence type="ECO:0000313" key="12">
    <source>
        <dbReference type="WBParaSite" id="GPUH_0001840401-mRNA-1"/>
    </source>
</evidence>
<evidence type="ECO:0000313" key="10">
    <source>
        <dbReference type="EMBL" id="VDN31614.1"/>
    </source>
</evidence>
<evidence type="ECO:0000256" key="2">
    <source>
        <dbReference type="ARBA" id="ARBA00004496"/>
    </source>
</evidence>
<dbReference type="InterPro" id="IPR036322">
    <property type="entry name" value="WD40_repeat_dom_sf"/>
</dbReference>
<dbReference type="Pfam" id="PF24797">
    <property type="entry name" value="Beta-prop_WDR35_TULP_N"/>
    <property type="match status" value="1"/>
</dbReference>
<dbReference type="GO" id="GO:1905515">
    <property type="term" value="P:non-motile cilium assembly"/>
    <property type="evidence" value="ECO:0007669"/>
    <property type="project" value="TreeGrafter"/>
</dbReference>
<evidence type="ECO:0000256" key="5">
    <source>
        <dbReference type="ARBA" id="ARBA00022737"/>
    </source>
</evidence>
<reference evidence="12" key="1">
    <citation type="submission" date="2016-06" db="UniProtKB">
        <authorList>
            <consortium name="WormBaseParasite"/>
        </authorList>
    </citation>
    <scope>IDENTIFICATION</scope>
</reference>
<dbReference type="WBParaSite" id="GPUH_0001840401-mRNA-1">
    <property type="protein sequence ID" value="GPUH_0001840401-mRNA-1"/>
    <property type="gene ID" value="GPUH_0001840401"/>
</dbReference>
<feature type="domain" description="IFT121/TULP4 N-terminal" evidence="9">
    <location>
        <begin position="61"/>
        <end position="198"/>
    </location>
</feature>
<dbReference type="SUPFAM" id="SSF50978">
    <property type="entry name" value="WD40 repeat-like"/>
    <property type="match status" value="1"/>
</dbReference>
<dbReference type="AlphaFoldDB" id="A0A183EBN8"/>
<dbReference type="InterPro" id="IPR015943">
    <property type="entry name" value="WD40/YVTN_repeat-like_dom_sf"/>
</dbReference>
<comment type="subcellular location">
    <subcellularLocation>
        <location evidence="1">Cell projection</location>
        <location evidence="1">Cilium</location>
    </subcellularLocation>
    <subcellularLocation>
        <location evidence="2">Cytoplasm</location>
    </subcellularLocation>
</comment>
<dbReference type="Proteomes" id="UP000271098">
    <property type="component" value="Unassembled WGS sequence"/>
</dbReference>
<dbReference type="PANTHER" id="PTHR12764">
    <property type="entry name" value="WD REPEAT DOMAIN-RELATED"/>
    <property type="match status" value="1"/>
</dbReference>
<reference evidence="10 11" key="2">
    <citation type="submission" date="2018-11" db="EMBL/GenBank/DDBJ databases">
        <authorList>
            <consortium name="Pathogen Informatics"/>
        </authorList>
    </citation>
    <scope>NUCLEOTIDE SEQUENCE [LARGE SCALE GENOMIC DNA]</scope>
</reference>
<evidence type="ECO:0000256" key="3">
    <source>
        <dbReference type="ARBA" id="ARBA00022490"/>
    </source>
</evidence>
<evidence type="ECO:0000256" key="1">
    <source>
        <dbReference type="ARBA" id="ARBA00004138"/>
    </source>
</evidence>
<sequence length="250" mass="27309">MKILWESDDWPGSYVDSTVTCLGWIPYGSVAKGHIRCGLLATGSESGAVGVTATVATPLKDDNRRINFNLRGHHTAVSLVSWNANQIKLASCDNSGIIYVWVPNEERWSVELVNDRGVKVRNVNWSPNGLSALICYEDNFVLIGSSTGQRIWSTSFSADFTVNCGVWAPDSHEIILGFSTGTIYVLSEQGATVTEREIFPVGVQFLAASQIRDDEKWTLAACSTEGLILFMNSYDAVCLVNTRPGAPHNC</sequence>
<evidence type="ECO:0000256" key="4">
    <source>
        <dbReference type="ARBA" id="ARBA00022574"/>
    </source>
</evidence>
<dbReference type="GO" id="GO:0030991">
    <property type="term" value="C:intraciliary transport particle A"/>
    <property type="evidence" value="ECO:0007669"/>
    <property type="project" value="TreeGrafter"/>
</dbReference>
<accession>A0A183EBN8</accession>
<dbReference type="Gene3D" id="2.130.10.10">
    <property type="entry name" value="YVTN repeat-like/Quinoprotein amine dehydrogenase"/>
    <property type="match status" value="1"/>
</dbReference>